<sequence length="80" mass="9479">MEWKYLPTSNLFFVLNFTRLQTPPQYHGHENTGCWVTKLKSWQKRSVSPVKYSVRRKPAITEEDKGIIQDRQEAVRGSKR</sequence>
<gene>
    <name evidence="1" type="ORF">PECUL_23A049176</name>
</gene>
<evidence type="ECO:0000313" key="2">
    <source>
        <dbReference type="Proteomes" id="UP001295444"/>
    </source>
</evidence>
<dbReference type="AlphaFoldDB" id="A0AAD1W0M0"/>
<name>A0AAD1W0M0_PELCU</name>
<feature type="non-terminal residue" evidence="1">
    <location>
        <position position="80"/>
    </location>
</feature>
<protein>
    <submittedName>
        <fullName evidence="1">Uncharacterized protein</fullName>
    </submittedName>
</protein>
<keyword evidence="2" id="KW-1185">Reference proteome</keyword>
<organism evidence="1 2">
    <name type="scientific">Pelobates cultripes</name>
    <name type="common">Western spadefoot toad</name>
    <dbReference type="NCBI Taxonomy" id="61616"/>
    <lineage>
        <taxon>Eukaryota</taxon>
        <taxon>Metazoa</taxon>
        <taxon>Chordata</taxon>
        <taxon>Craniata</taxon>
        <taxon>Vertebrata</taxon>
        <taxon>Euteleostomi</taxon>
        <taxon>Amphibia</taxon>
        <taxon>Batrachia</taxon>
        <taxon>Anura</taxon>
        <taxon>Pelobatoidea</taxon>
        <taxon>Pelobatidae</taxon>
        <taxon>Pelobates</taxon>
    </lineage>
</organism>
<evidence type="ECO:0000313" key="1">
    <source>
        <dbReference type="EMBL" id="CAH2276077.1"/>
    </source>
</evidence>
<dbReference type="Proteomes" id="UP001295444">
    <property type="component" value="Chromosome 03"/>
</dbReference>
<reference evidence="1" key="1">
    <citation type="submission" date="2022-03" db="EMBL/GenBank/DDBJ databases">
        <authorList>
            <person name="Alioto T."/>
            <person name="Alioto T."/>
            <person name="Gomez Garrido J."/>
        </authorList>
    </citation>
    <scope>NUCLEOTIDE SEQUENCE</scope>
</reference>
<accession>A0AAD1W0M0</accession>
<dbReference type="EMBL" id="OW240914">
    <property type="protein sequence ID" value="CAH2276077.1"/>
    <property type="molecule type" value="Genomic_DNA"/>
</dbReference>
<proteinExistence type="predicted"/>